<dbReference type="PANTHER" id="PTHR36115:SF6">
    <property type="entry name" value="PROLINE-RICH ANTIGEN HOMOLOG"/>
    <property type="match status" value="1"/>
</dbReference>
<protein>
    <recommendedName>
        <fullName evidence="8">RDD domain-containing protein</fullName>
    </recommendedName>
</protein>
<evidence type="ECO:0000256" key="7">
    <source>
        <dbReference type="SAM" id="Phobius"/>
    </source>
</evidence>
<dbReference type="PANTHER" id="PTHR36115">
    <property type="entry name" value="PROLINE-RICH ANTIGEN HOMOLOG-RELATED"/>
    <property type="match status" value="1"/>
</dbReference>
<gene>
    <name evidence="9" type="ORF">Aple_071360</name>
</gene>
<dbReference type="AlphaFoldDB" id="A0A5M3XSC7"/>
<dbReference type="GO" id="GO:0005886">
    <property type="term" value="C:plasma membrane"/>
    <property type="evidence" value="ECO:0007669"/>
    <property type="project" value="UniProtKB-SubCell"/>
</dbReference>
<feature type="transmembrane region" description="Helical" evidence="7">
    <location>
        <begin position="138"/>
        <end position="159"/>
    </location>
</feature>
<evidence type="ECO:0000256" key="4">
    <source>
        <dbReference type="ARBA" id="ARBA00022989"/>
    </source>
</evidence>
<keyword evidence="2" id="KW-1003">Cell membrane</keyword>
<feature type="transmembrane region" description="Helical" evidence="7">
    <location>
        <begin position="232"/>
        <end position="249"/>
    </location>
</feature>
<evidence type="ECO:0000256" key="3">
    <source>
        <dbReference type="ARBA" id="ARBA00022692"/>
    </source>
</evidence>
<comment type="subcellular location">
    <subcellularLocation>
        <location evidence="1">Cell membrane</location>
        <topology evidence="1">Multi-pass membrane protein</topology>
    </subcellularLocation>
</comment>
<feature type="transmembrane region" description="Helical" evidence="7">
    <location>
        <begin position="101"/>
        <end position="118"/>
    </location>
</feature>
<feature type="transmembrane region" description="Helical" evidence="7">
    <location>
        <begin position="180"/>
        <end position="201"/>
    </location>
</feature>
<evidence type="ECO:0000256" key="5">
    <source>
        <dbReference type="ARBA" id="ARBA00023136"/>
    </source>
</evidence>
<reference evidence="9 10" key="1">
    <citation type="submission" date="2019-10" db="EMBL/GenBank/DDBJ databases">
        <title>Whole genome shotgun sequence of Acrocarpospora pleiomorpha NBRC 16267.</title>
        <authorList>
            <person name="Ichikawa N."/>
            <person name="Kimura A."/>
            <person name="Kitahashi Y."/>
            <person name="Komaki H."/>
            <person name="Oguchi A."/>
        </authorList>
    </citation>
    <scope>NUCLEOTIDE SEQUENCE [LARGE SCALE GENOMIC DNA]</scope>
    <source>
        <strain evidence="9 10">NBRC 16267</strain>
    </source>
</reference>
<dbReference type="InterPro" id="IPR010432">
    <property type="entry name" value="RDD"/>
</dbReference>
<dbReference type="InterPro" id="IPR051791">
    <property type="entry name" value="Pra-immunoreactive"/>
</dbReference>
<comment type="caution">
    <text evidence="9">The sequence shown here is derived from an EMBL/GenBank/DDBJ whole genome shotgun (WGS) entry which is preliminary data.</text>
</comment>
<sequence length="347" mass="37643">MSDSPRLSRPALLTWLVAAAVAAFPTWEEWRFRLQPGAYETFGCVGGWGGWETPLLDPLRGDLDRIMENVEAWGLPAVVVLVGFLACLGGRDPRVVGRRTAGVLVAIAVLVPVVPVYAAEEGCGLMPILSAEWFATVMSSWGSTQLCLLAAATLVLLTTRMMSATTSVVPSAGVTWRRPVALLVDYMIIVVTLTFVIQPILSVISFDTSIHLDFGILSWSALSLDKAEPERLLTLAGVFLYFWVNHSLWGRTPGKRLLRIHLVSVQPTARPTAGKTALRTLLFPLLLFEPTYGQLALIVDGLWALLDPDGRTLHDRLANTDVTRRIPPDVGRSDSPAITEGAPSPGA</sequence>
<keyword evidence="4 7" id="KW-1133">Transmembrane helix</keyword>
<feature type="region of interest" description="Disordered" evidence="6">
    <location>
        <begin position="324"/>
        <end position="347"/>
    </location>
</feature>
<keyword evidence="5 7" id="KW-0472">Membrane</keyword>
<dbReference type="EMBL" id="BLAF01000049">
    <property type="protein sequence ID" value="GES24237.1"/>
    <property type="molecule type" value="Genomic_DNA"/>
</dbReference>
<feature type="transmembrane region" description="Helical" evidence="7">
    <location>
        <begin position="72"/>
        <end position="89"/>
    </location>
</feature>
<evidence type="ECO:0000256" key="2">
    <source>
        <dbReference type="ARBA" id="ARBA00022475"/>
    </source>
</evidence>
<name>A0A5M3XSC7_9ACTN</name>
<feature type="domain" description="RDD" evidence="8">
    <location>
        <begin position="175"/>
        <end position="319"/>
    </location>
</feature>
<keyword evidence="3 7" id="KW-0812">Transmembrane</keyword>
<proteinExistence type="predicted"/>
<dbReference type="Pfam" id="PF06271">
    <property type="entry name" value="RDD"/>
    <property type="match status" value="1"/>
</dbReference>
<dbReference type="Proteomes" id="UP000377595">
    <property type="component" value="Unassembled WGS sequence"/>
</dbReference>
<evidence type="ECO:0000313" key="9">
    <source>
        <dbReference type="EMBL" id="GES24237.1"/>
    </source>
</evidence>
<evidence type="ECO:0000313" key="10">
    <source>
        <dbReference type="Proteomes" id="UP000377595"/>
    </source>
</evidence>
<keyword evidence="10" id="KW-1185">Reference proteome</keyword>
<evidence type="ECO:0000256" key="6">
    <source>
        <dbReference type="SAM" id="MobiDB-lite"/>
    </source>
</evidence>
<accession>A0A5M3XSC7</accession>
<evidence type="ECO:0000256" key="1">
    <source>
        <dbReference type="ARBA" id="ARBA00004651"/>
    </source>
</evidence>
<organism evidence="9 10">
    <name type="scientific">Acrocarpospora pleiomorpha</name>
    <dbReference type="NCBI Taxonomy" id="90975"/>
    <lineage>
        <taxon>Bacteria</taxon>
        <taxon>Bacillati</taxon>
        <taxon>Actinomycetota</taxon>
        <taxon>Actinomycetes</taxon>
        <taxon>Streptosporangiales</taxon>
        <taxon>Streptosporangiaceae</taxon>
        <taxon>Acrocarpospora</taxon>
    </lineage>
</organism>
<evidence type="ECO:0000259" key="8">
    <source>
        <dbReference type="Pfam" id="PF06271"/>
    </source>
</evidence>